<dbReference type="AlphaFoldDB" id="A0A6I2KW60"/>
<dbReference type="Proteomes" id="UP000433309">
    <property type="component" value="Unassembled WGS sequence"/>
</dbReference>
<keyword evidence="2" id="KW-1185">Reference proteome</keyword>
<sequence length="257" mass="29824">MMAMYRTAVELDAERDQFLSQPHSTKALWAEAKKAWEDEHRKATRLKKDRWPTLTDYKFPKKGGKKRPLGREIISMLRKHLAKLQGNRCCYCRRWLQNIAHARPVEHILSRKEYPQFSLHYWNMALCCRDCNQLKGKKKWGTLALTAVDYPTTVGDYFHPRLHIYDGHVRYVRLETNDTTIAIYHGLSAPGRQLCRDHLKTISQVDALIQNNPRVRTAVETLQLAGENVDPGATQKLNEFIDAMHQAVHRIAQKATP</sequence>
<reference evidence="1 2" key="1">
    <citation type="submission" date="2019-11" db="EMBL/GenBank/DDBJ databases">
        <title>Novel species isolated from a subtropical stream in China.</title>
        <authorList>
            <person name="Lu H."/>
        </authorList>
    </citation>
    <scope>NUCLEOTIDE SEQUENCE [LARGE SCALE GENOMIC DNA]</scope>
    <source>
        <strain evidence="1 2">FT80W</strain>
    </source>
</reference>
<protein>
    <recommendedName>
        <fullName evidence="3">TIGR02646 family protein</fullName>
    </recommendedName>
</protein>
<dbReference type="Gene3D" id="1.10.30.50">
    <property type="match status" value="1"/>
</dbReference>
<accession>A0A6I2KW60</accession>
<proteinExistence type="predicted"/>
<name>A0A6I2KW60_9BURK</name>
<evidence type="ECO:0000313" key="1">
    <source>
        <dbReference type="EMBL" id="MRW89760.1"/>
    </source>
</evidence>
<evidence type="ECO:0000313" key="2">
    <source>
        <dbReference type="Proteomes" id="UP000433309"/>
    </source>
</evidence>
<dbReference type="EMBL" id="WKJK01000003">
    <property type="protein sequence ID" value="MRW89760.1"/>
    <property type="molecule type" value="Genomic_DNA"/>
</dbReference>
<gene>
    <name evidence="1" type="ORF">GJ699_07170</name>
</gene>
<organism evidence="1 2">
    <name type="scientific">Duganella guangzhouensis</name>
    <dbReference type="NCBI Taxonomy" id="2666084"/>
    <lineage>
        <taxon>Bacteria</taxon>
        <taxon>Pseudomonadati</taxon>
        <taxon>Pseudomonadota</taxon>
        <taxon>Betaproteobacteria</taxon>
        <taxon>Burkholderiales</taxon>
        <taxon>Oxalobacteraceae</taxon>
        <taxon>Telluria group</taxon>
        <taxon>Duganella</taxon>
    </lineage>
</organism>
<evidence type="ECO:0008006" key="3">
    <source>
        <dbReference type="Google" id="ProtNLM"/>
    </source>
</evidence>
<comment type="caution">
    <text evidence="1">The sequence shown here is derived from an EMBL/GenBank/DDBJ whole genome shotgun (WGS) entry which is preliminary data.</text>
</comment>
<dbReference type="RefSeq" id="WP_154374554.1">
    <property type="nucleotide sequence ID" value="NZ_WKJK01000003.1"/>
</dbReference>